<dbReference type="InterPro" id="IPR013783">
    <property type="entry name" value="Ig-like_fold"/>
</dbReference>
<proteinExistence type="predicted"/>
<dbReference type="Pfam" id="PF17802">
    <property type="entry name" value="SpaA"/>
    <property type="match status" value="1"/>
</dbReference>
<evidence type="ECO:0000259" key="1">
    <source>
        <dbReference type="Pfam" id="PF17802"/>
    </source>
</evidence>
<dbReference type="Gene3D" id="2.60.40.10">
    <property type="entry name" value="Immunoglobulins"/>
    <property type="match status" value="1"/>
</dbReference>
<feature type="non-terminal residue" evidence="2">
    <location>
        <position position="1"/>
    </location>
</feature>
<gene>
    <name evidence="2" type="ORF">LIQ10_20320</name>
</gene>
<protein>
    <submittedName>
        <fullName evidence="2">Prealbumin-like fold domain-containing protein</fullName>
    </submittedName>
</protein>
<sequence>AYVQILNENKELIYDFITGTETVQIDGLKDGKYYFHEDLAPQGFTLAQDVEFNVKDGKIQKIEMTDTITEVTKKDESGNLLANADMEI</sequence>
<dbReference type="RefSeq" id="WP_226973560.1">
    <property type="nucleotide sequence ID" value="NZ_JAJBNC010000302.1"/>
</dbReference>
<dbReference type="EMBL" id="JAJBNC010000302">
    <property type="protein sequence ID" value="MCB5496032.1"/>
    <property type="molecule type" value="Genomic_DNA"/>
</dbReference>
<evidence type="ECO:0000313" key="2">
    <source>
        <dbReference type="EMBL" id="MCB5496032.1"/>
    </source>
</evidence>
<reference evidence="2" key="1">
    <citation type="submission" date="2021-10" db="EMBL/GenBank/DDBJ databases">
        <title>Collection of gut derived symbiotic bacterial strains cultured from healthy donors.</title>
        <authorList>
            <person name="Lin H."/>
            <person name="Littmann E."/>
            <person name="Claire K."/>
            <person name="Pamer E."/>
        </authorList>
    </citation>
    <scope>NUCLEOTIDE SEQUENCE</scope>
    <source>
        <strain evidence="2">MSK.23.4</strain>
    </source>
</reference>
<comment type="caution">
    <text evidence="2">The sequence shown here is derived from an EMBL/GenBank/DDBJ whole genome shotgun (WGS) entry which is preliminary data.</text>
</comment>
<dbReference type="InterPro" id="IPR041033">
    <property type="entry name" value="SpaA_PFL_dom_1"/>
</dbReference>
<feature type="non-terminal residue" evidence="2">
    <location>
        <position position="88"/>
    </location>
</feature>
<organism evidence="2 3">
    <name type="scientific">Mediterraneibacter gnavus</name>
    <name type="common">Ruminococcus gnavus</name>
    <dbReference type="NCBI Taxonomy" id="33038"/>
    <lineage>
        <taxon>Bacteria</taxon>
        <taxon>Bacillati</taxon>
        <taxon>Bacillota</taxon>
        <taxon>Clostridia</taxon>
        <taxon>Lachnospirales</taxon>
        <taxon>Lachnospiraceae</taxon>
        <taxon>Mediterraneibacter</taxon>
    </lineage>
</organism>
<dbReference type="Proteomes" id="UP001297422">
    <property type="component" value="Unassembled WGS sequence"/>
</dbReference>
<evidence type="ECO:0000313" key="3">
    <source>
        <dbReference type="Proteomes" id="UP001297422"/>
    </source>
</evidence>
<dbReference type="AlphaFoldDB" id="A0AAJ1B2I6"/>
<feature type="domain" description="SpaA-like prealbumin fold" evidence="1">
    <location>
        <begin position="4"/>
        <end position="67"/>
    </location>
</feature>
<name>A0AAJ1B2I6_MEDGN</name>
<accession>A0AAJ1B2I6</accession>